<dbReference type="EMBL" id="FNSQ01000005">
    <property type="protein sequence ID" value="SEC21316.1"/>
    <property type="molecule type" value="Genomic_DNA"/>
</dbReference>
<keyword evidence="4" id="KW-1185">Reference proteome</keyword>
<dbReference type="Proteomes" id="UP000183750">
    <property type="component" value="Unassembled WGS sequence"/>
</dbReference>
<gene>
    <name evidence="3" type="ORF">SAMN04489807_3159</name>
</gene>
<feature type="region of interest" description="Disordered" evidence="1">
    <location>
        <begin position="42"/>
        <end position="93"/>
    </location>
</feature>
<evidence type="ECO:0000313" key="4">
    <source>
        <dbReference type="Proteomes" id="UP000183750"/>
    </source>
</evidence>
<dbReference type="AlphaFoldDB" id="A0A1H4QNU8"/>
<organism evidence="3 4">
    <name type="scientific">Microbacterium hydrocarbonoxydans</name>
    <dbReference type="NCBI Taxonomy" id="273678"/>
    <lineage>
        <taxon>Bacteria</taxon>
        <taxon>Bacillati</taxon>
        <taxon>Actinomycetota</taxon>
        <taxon>Actinomycetes</taxon>
        <taxon>Micrococcales</taxon>
        <taxon>Microbacteriaceae</taxon>
        <taxon>Microbacterium</taxon>
    </lineage>
</organism>
<feature type="compositionally biased region" description="Low complexity" evidence="1">
    <location>
        <begin position="48"/>
        <end position="59"/>
    </location>
</feature>
<feature type="transmembrane region" description="Helical" evidence="2">
    <location>
        <begin position="12"/>
        <end position="36"/>
    </location>
</feature>
<protein>
    <recommendedName>
        <fullName evidence="5">DUF4352 domain-containing protein</fullName>
    </recommendedName>
</protein>
<name>A0A1H4QNU8_9MICO</name>
<evidence type="ECO:0000313" key="3">
    <source>
        <dbReference type="EMBL" id="SEC21316.1"/>
    </source>
</evidence>
<reference evidence="4" key="1">
    <citation type="submission" date="2016-10" db="EMBL/GenBank/DDBJ databases">
        <authorList>
            <person name="Varghese N."/>
            <person name="Submissions S."/>
        </authorList>
    </citation>
    <scope>NUCLEOTIDE SEQUENCE [LARGE SCALE GENOMIC DNA]</scope>
    <source>
        <strain evidence="4">DSM 16089</strain>
    </source>
</reference>
<evidence type="ECO:0000256" key="1">
    <source>
        <dbReference type="SAM" id="MobiDB-lite"/>
    </source>
</evidence>
<evidence type="ECO:0000256" key="2">
    <source>
        <dbReference type="SAM" id="Phobius"/>
    </source>
</evidence>
<accession>A0A1H4QNU8</accession>
<evidence type="ECO:0008006" key="5">
    <source>
        <dbReference type="Google" id="ProtNLM"/>
    </source>
</evidence>
<keyword evidence="2" id="KW-0812">Transmembrane</keyword>
<keyword evidence="2" id="KW-0472">Membrane</keyword>
<proteinExistence type="predicted"/>
<keyword evidence="2" id="KW-1133">Transmembrane helix</keyword>
<dbReference type="RefSeq" id="WP_139305296.1">
    <property type="nucleotide sequence ID" value="NZ_FNSQ01000005.1"/>
</dbReference>
<dbReference type="OrthoDB" id="5083737at2"/>
<sequence length="210" mass="21004">MTESLEDSPRRMGWRSWALVGLIAVLLIGGIVWGVLANSGSGQGGPNGSPSSGATPTPQATEFETPSPGATDGVAKPDEDEEVPLDEPAPAVEGVVAEVTAIESVTAGNDIPGEPSGPAVQVTVRLTNGSDEPVDTAGANVTMTYGGDERLPAAGVSGEGATVWPASIPAGGQADAVFQFAVPSSPEGDVRVIVDILAAAPNVVFVGPRP</sequence>